<dbReference type="EMBL" id="CP141615">
    <property type="protein sequence ID" value="WRP16279.1"/>
    <property type="molecule type" value="Genomic_DNA"/>
</dbReference>
<feature type="domain" description="Major facilitator superfamily (MFS) profile" evidence="9">
    <location>
        <begin position="45"/>
        <end position="543"/>
    </location>
</feature>
<keyword evidence="2" id="KW-0813">Transport</keyword>
<evidence type="ECO:0000256" key="7">
    <source>
        <dbReference type="SAM" id="MobiDB-lite"/>
    </source>
</evidence>
<evidence type="ECO:0000256" key="8">
    <source>
        <dbReference type="SAM" id="Phobius"/>
    </source>
</evidence>
<feature type="transmembrane region" description="Helical" evidence="8">
    <location>
        <begin position="335"/>
        <end position="352"/>
    </location>
</feature>
<dbReference type="Gene3D" id="1.20.1250.20">
    <property type="entry name" value="MFS general substrate transporter like domains"/>
    <property type="match status" value="1"/>
</dbReference>
<keyword evidence="3" id="KW-1003">Cell membrane</keyword>
<feature type="transmembrane region" description="Helical" evidence="8">
    <location>
        <begin position="257"/>
        <end position="278"/>
    </location>
</feature>
<evidence type="ECO:0000256" key="2">
    <source>
        <dbReference type="ARBA" id="ARBA00022448"/>
    </source>
</evidence>
<feature type="transmembrane region" description="Helical" evidence="8">
    <location>
        <begin position="43"/>
        <end position="71"/>
    </location>
</feature>
<keyword evidence="6 8" id="KW-0472">Membrane</keyword>
<dbReference type="InterPro" id="IPR036259">
    <property type="entry name" value="MFS_trans_sf"/>
</dbReference>
<feature type="transmembrane region" description="Helical" evidence="8">
    <location>
        <begin position="396"/>
        <end position="414"/>
    </location>
</feature>
<dbReference type="Pfam" id="PF07690">
    <property type="entry name" value="MFS_1"/>
    <property type="match status" value="1"/>
</dbReference>
<feature type="transmembrane region" description="Helical" evidence="8">
    <location>
        <begin position="231"/>
        <end position="251"/>
    </location>
</feature>
<feature type="transmembrane region" description="Helical" evidence="8">
    <location>
        <begin position="435"/>
        <end position="453"/>
    </location>
</feature>
<comment type="subcellular location">
    <subcellularLocation>
        <location evidence="1">Cell membrane</location>
        <topology evidence="1">Multi-pass membrane protein</topology>
    </subcellularLocation>
</comment>
<dbReference type="PANTHER" id="PTHR23501:SF197">
    <property type="entry name" value="COMD"/>
    <property type="match status" value="1"/>
</dbReference>
<feature type="transmembrane region" description="Helical" evidence="8">
    <location>
        <begin position="168"/>
        <end position="186"/>
    </location>
</feature>
<dbReference type="CDD" id="cd17502">
    <property type="entry name" value="MFS_Azr1_MDR_like"/>
    <property type="match status" value="1"/>
</dbReference>
<feature type="transmembrane region" description="Helical" evidence="8">
    <location>
        <begin position="364"/>
        <end position="384"/>
    </location>
</feature>
<protein>
    <submittedName>
        <fullName evidence="10">MDR family MFS transporter</fullName>
    </submittedName>
</protein>
<evidence type="ECO:0000256" key="1">
    <source>
        <dbReference type="ARBA" id="ARBA00004651"/>
    </source>
</evidence>
<keyword evidence="11" id="KW-1185">Reference proteome</keyword>
<feature type="transmembrane region" description="Helical" evidence="8">
    <location>
        <begin position="110"/>
        <end position="128"/>
    </location>
</feature>
<feature type="transmembrane region" description="Helical" evidence="8">
    <location>
        <begin position="298"/>
        <end position="323"/>
    </location>
</feature>
<feature type="transmembrane region" description="Helical" evidence="8">
    <location>
        <begin position="198"/>
        <end position="219"/>
    </location>
</feature>
<dbReference type="InterPro" id="IPR011701">
    <property type="entry name" value="MFS"/>
</dbReference>
<name>A0ABZ1BU23_9FIRM</name>
<accession>A0ABZ1BU23</accession>
<gene>
    <name evidence="10" type="ORF">U7230_09210</name>
</gene>
<evidence type="ECO:0000259" key="9">
    <source>
        <dbReference type="PROSITE" id="PS50850"/>
    </source>
</evidence>
<dbReference type="InterPro" id="IPR004638">
    <property type="entry name" value="EmrB-like"/>
</dbReference>
<sequence>MEDTTIGARTGGNMAAGGDAAGEAGRVTEAARASNRITGARRWWALAAVMVSMFFSSLDQTVVSAAMPVIIGELHGFALYAWVFTAYMMASAVTVPIYGKLSDVYGRKPFYVFGLATFMAGSILAGQARSMEWLVAARALQGIGGGALLSMPSATIGDIFNPRERARWMGLVMLLFGVSSIIGPTLGGWITDHMGWRWVFYINLPVGTAALLAVAYALPTVRLPGRPRVDWAGSALLVVALVPMLLAFTWAGSTYSWTSPQVVSALASSAVAFAWFLVVERRAPDPLLAPELFAQPIFASTAVVGLLVSIAMFAGVMFMPLFVQGVLGTSAEGSGVVMTPMMLSFIAGSALSGQILSRTGRYKVQAILGAGVMVAGMGMLRHMGVDSSTGDVVRNAVILGVGVGSLMPLVNVAAQNAFPYRMLGVVNATQQFVRSLGGVVAAPVFGTILTRAFQASLEQRLQEPLAGVVRRLSLDPQALITADAQARLRGAFEGTGAQGQGMYETFVHALRYALADGTGRLFTLGLWLALAALVATLLLQEIPLKRDEFYAEAEGTVSKAEARDFAQPAGASPAAGEEGEP</sequence>
<feature type="transmembrane region" description="Helical" evidence="8">
    <location>
        <begin position="77"/>
        <end position="98"/>
    </location>
</feature>
<evidence type="ECO:0000256" key="6">
    <source>
        <dbReference type="ARBA" id="ARBA00023136"/>
    </source>
</evidence>
<dbReference type="Gene3D" id="1.20.1720.10">
    <property type="entry name" value="Multidrug resistance protein D"/>
    <property type="match status" value="1"/>
</dbReference>
<organism evidence="10 11">
    <name type="scientific">Carboxydichorda subterranea</name>
    <dbReference type="NCBI Taxonomy" id="3109565"/>
    <lineage>
        <taxon>Bacteria</taxon>
        <taxon>Bacillati</taxon>
        <taxon>Bacillota</taxon>
        <taxon>Limnochordia</taxon>
        <taxon>Limnochordales</taxon>
        <taxon>Geochordaceae</taxon>
        <taxon>Carboxydichorda</taxon>
    </lineage>
</organism>
<dbReference type="SUPFAM" id="SSF103473">
    <property type="entry name" value="MFS general substrate transporter"/>
    <property type="match status" value="1"/>
</dbReference>
<feature type="compositionally biased region" description="Low complexity" evidence="7">
    <location>
        <begin position="11"/>
        <end position="20"/>
    </location>
</feature>
<dbReference type="RefSeq" id="WP_324715551.1">
    <property type="nucleotide sequence ID" value="NZ_CP141615.1"/>
</dbReference>
<dbReference type="PANTHER" id="PTHR23501">
    <property type="entry name" value="MAJOR FACILITATOR SUPERFAMILY"/>
    <property type="match status" value="1"/>
</dbReference>
<dbReference type="Proteomes" id="UP001332192">
    <property type="component" value="Chromosome"/>
</dbReference>
<keyword evidence="5 8" id="KW-1133">Transmembrane helix</keyword>
<evidence type="ECO:0000313" key="11">
    <source>
        <dbReference type="Proteomes" id="UP001332192"/>
    </source>
</evidence>
<keyword evidence="4 8" id="KW-0812">Transmembrane</keyword>
<evidence type="ECO:0000256" key="4">
    <source>
        <dbReference type="ARBA" id="ARBA00022692"/>
    </source>
</evidence>
<dbReference type="PROSITE" id="PS50850">
    <property type="entry name" value="MFS"/>
    <property type="match status" value="1"/>
</dbReference>
<reference evidence="10 11" key="1">
    <citation type="journal article" date="2024" name="Front. Microbiol.">
        <title>Novel thermophilic genera Geochorda gen. nov. and Carboxydochorda gen. nov. from the deep terrestrial subsurface reveal the ecophysiological diversity in the class Limnochordia.</title>
        <authorList>
            <person name="Karnachuk O.V."/>
            <person name="Lukina A.P."/>
            <person name="Avakyan M.R."/>
            <person name="Kadnikov V.V."/>
            <person name="Begmatov S."/>
            <person name="Beletsky A.V."/>
            <person name="Vlasova K.G."/>
            <person name="Novikov A.A."/>
            <person name="Shcherbakova V.A."/>
            <person name="Mardanov A.V."/>
            <person name="Ravin N.V."/>
        </authorList>
    </citation>
    <scope>NUCLEOTIDE SEQUENCE [LARGE SCALE GENOMIC DNA]</scope>
    <source>
        <strain evidence="10 11">L945</strain>
    </source>
</reference>
<proteinExistence type="predicted"/>
<dbReference type="NCBIfam" id="TIGR00711">
    <property type="entry name" value="efflux_EmrB"/>
    <property type="match status" value="1"/>
</dbReference>
<feature type="transmembrane region" description="Helical" evidence="8">
    <location>
        <begin position="134"/>
        <end position="156"/>
    </location>
</feature>
<feature type="compositionally biased region" description="Low complexity" evidence="7">
    <location>
        <begin position="566"/>
        <end position="581"/>
    </location>
</feature>
<dbReference type="InterPro" id="IPR020846">
    <property type="entry name" value="MFS_dom"/>
</dbReference>
<evidence type="ECO:0000256" key="3">
    <source>
        <dbReference type="ARBA" id="ARBA00022475"/>
    </source>
</evidence>
<evidence type="ECO:0000256" key="5">
    <source>
        <dbReference type="ARBA" id="ARBA00022989"/>
    </source>
</evidence>
<evidence type="ECO:0000313" key="10">
    <source>
        <dbReference type="EMBL" id="WRP16279.1"/>
    </source>
</evidence>
<feature type="region of interest" description="Disordered" evidence="7">
    <location>
        <begin position="561"/>
        <end position="581"/>
    </location>
</feature>
<feature type="region of interest" description="Disordered" evidence="7">
    <location>
        <begin position="1"/>
        <end position="20"/>
    </location>
</feature>
<feature type="transmembrane region" description="Helical" evidence="8">
    <location>
        <begin position="521"/>
        <end position="539"/>
    </location>
</feature>